<dbReference type="AlphaFoldDB" id="F0Z6E7"/>
<name>F0Z6E7_DICPU</name>
<proteinExistence type="predicted"/>
<dbReference type="InParanoid" id="F0Z6E7"/>
<organism evidence="1 2">
    <name type="scientific">Dictyostelium purpureum</name>
    <name type="common">Slime mold</name>
    <dbReference type="NCBI Taxonomy" id="5786"/>
    <lineage>
        <taxon>Eukaryota</taxon>
        <taxon>Amoebozoa</taxon>
        <taxon>Evosea</taxon>
        <taxon>Eumycetozoa</taxon>
        <taxon>Dictyostelia</taxon>
        <taxon>Dictyosteliales</taxon>
        <taxon>Dictyosteliaceae</taxon>
        <taxon>Dictyostelium</taxon>
    </lineage>
</organism>
<dbReference type="RefSeq" id="XP_003283021.1">
    <property type="nucleotide sequence ID" value="XM_003282973.1"/>
</dbReference>
<evidence type="ECO:0000313" key="1">
    <source>
        <dbReference type="EMBL" id="EGC40474.1"/>
    </source>
</evidence>
<dbReference type="EMBL" id="GL870942">
    <property type="protein sequence ID" value="EGC40474.1"/>
    <property type="molecule type" value="Genomic_DNA"/>
</dbReference>
<accession>F0Z6E7</accession>
<keyword evidence="2" id="KW-1185">Reference proteome</keyword>
<sequence length="69" mass="7598">MGVPNSKISTVSQEEIDFAISEVEKVLTNSSAPLGVSYKGHESYIRNLVCQVESENAINHYQKSIIIDS</sequence>
<dbReference type="GeneID" id="10503449"/>
<reference evidence="2" key="1">
    <citation type="journal article" date="2011" name="Genome Biol.">
        <title>Comparative genomics of the social amoebae Dictyostelium discoideum and Dictyostelium purpureum.</title>
        <authorList>
            <consortium name="US DOE Joint Genome Institute (JGI-PGF)"/>
            <person name="Sucgang R."/>
            <person name="Kuo A."/>
            <person name="Tian X."/>
            <person name="Salerno W."/>
            <person name="Parikh A."/>
            <person name="Feasley C.L."/>
            <person name="Dalin E."/>
            <person name="Tu H."/>
            <person name="Huang E."/>
            <person name="Barry K."/>
            <person name="Lindquist E."/>
            <person name="Shapiro H."/>
            <person name="Bruce D."/>
            <person name="Schmutz J."/>
            <person name="Salamov A."/>
            <person name="Fey P."/>
            <person name="Gaudet P."/>
            <person name="Anjard C."/>
            <person name="Babu M.M."/>
            <person name="Basu S."/>
            <person name="Bushmanova Y."/>
            <person name="van der Wel H."/>
            <person name="Katoh-Kurasawa M."/>
            <person name="Dinh C."/>
            <person name="Coutinho P.M."/>
            <person name="Saito T."/>
            <person name="Elias M."/>
            <person name="Schaap P."/>
            <person name="Kay R.R."/>
            <person name="Henrissat B."/>
            <person name="Eichinger L."/>
            <person name="Rivero F."/>
            <person name="Putnam N.H."/>
            <person name="West C.M."/>
            <person name="Loomis W.F."/>
            <person name="Chisholm R.L."/>
            <person name="Shaulsky G."/>
            <person name="Strassmann J.E."/>
            <person name="Queller D.C."/>
            <person name="Kuspa A."/>
            <person name="Grigoriev I.V."/>
        </authorList>
    </citation>
    <scope>NUCLEOTIDE SEQUENCE [LARGE SCALE GENOMIC DNA]</scope>
    <source>
        <strain evidence="2">QSDP1</strain>
    </source>
</reference>
<evidence type="ECO:0000313" key="2">
    <source>
        <dbReference type="Proteomes" id="UP000001064"/>
    </source>
</evidence>
<dbReference type="VEuPathDB" id="AmoebaDB:DICPUDRAFT_91018"/>
<dbReference type="KEGG" id="dpp:DICPUDRAFT_91018"/>
<dbReference type="Proteomes" id="UP000001064">
    <property type="component" value="Unassembled WGS sequence"/>
</dbReference>
<gene>
    <name evidence="1" type="ORF">DICPUDRAFT_91018</name>
</gene>
<protein>
    <submittedName>
        <fullName evidence="1">Expressed protein</fullName>
    </submittedName>
</protein>